<proteinExistence type="predicted"/>
<evidence type="ECO:0000313" key="3">
    <source>
        <dbReference type="Proteomes" id="UP000009235"/>
    </source>
</evidence>
<sequence length="118" mass="12543">MATAIPVGQTQWTQNGGVPFTTNNEPAESSRTENLEDRGFEAKPPTETYKVDYRLFLGPEADHRVGWNTIYVQGCDVPDEPDGNNGSIADFGSDLGLDFGSGSLGSIDLLGFLVSSGG</sequence>
<gene>
    <name evidence="2" type="ordered locus">AS9A_0675</name>
</gene>
<organism evidence="2 3">
    <name type="scientific">Hoyosella subflava (strain DSM 45089 / JCM 17490 / NBRC 109087 / DQS3-9A1)</name>
    <name type="common">Amycolicicoccus subflavus</name>
    <dbReference type="NCBI Taxonomy" id="443218"/>
    <lineage>
        <taxon>Bacteria</taxon>
        <taxon>Bacillati</taxon>
        <taxon>Actinomycetota</taxon>
        <taxon>Actinomycetes</taxon>
        <taxon>Mycobacteriales</taxon>
        <taxon>Hoyosellaceae</taxon>
        <taxon>Hoyosella</taxon>
    </lineage>
</organism>
<dbReference type="Proteomes" id="UP000009235">
    <property type="component" value="Chromosome"/>
</dbReference>
<reference evidence="2 3" key="1">
    <citation type="journal article" date="2011" name="J. Bacteriol.">
        <title>Complete genome sequence of Amycolicicoccus subflavus DQS3-9A1T, an actinomycete isolated from crude oil-polluted soil.</title>
        <authorList>
            <person name="Cai M."/>
            <person name="Chen W.M."/>
            <person name="Nie Y."/>
            <person name="Chi C.Q."/>
            <person name="Wang Y.N."/>
            <person name="Tang Y.Q."/>
            <person name="Li G.Y."/>
            <person name="Wu X.L."/>
        </authorList>
    </citation>
    <scope>NUCLEOTIDE SEQUENCE [LARGE SCALE GENOMIC DNA]</scope>
    <source>
        <strain evidence="3">DSM 45089 / DQS3-9A1</strain>
    </source>
</reference>
<evidence type="ECO:0000256" key="1">
    <source>
        <dbReference type="SAM" id="MobiDB-lite"/>
    </source>
</evidence>
<feature type="compositionally biased region" description="Polar residues" evidence="1">
    <location>
        <begin position="8"/>
        <end position="27"/>
    </location>
</feature>
<dbReference type="AlphaFoldDB" id="F6EKF8"/>
<evidence type="ECO:0000313" key="2">
    <source>
        <dbReference type="EMBL" id="AEF39129.1"/>
    </source>
</evidence>
<feature type="compositionally biased region" description="Basic and acidic residues" evidence="1">
    <location>
        <begin position="28"/>
        <end position="41"/>
    </location>
</feature>
<feature type="region of interest" description="Disordered" evidence="1">
    <location>
        <begin position="1"/>
        <end position="43"/>
    </location>
</feature>
<dbReference type="KEGG" id="asd:AS9A_0675"/>
<protein>
    <submittedName>
        <fullName evidence="2">Uncharacterized protein</fullName>
    </submittedName>
</protein>
<dbReference type="EMBL" id="CP002786">
    <property type="protein sequence ID" value="AEF39129.1"/>
    <property type="molecule type" value="Genomic_DNA"/>
</dbReference>
<dbReference type="HOGENOM" id="CLU_2068178_0_0_11"/>
<accession>F6EKF8</accession>
<name>F6EKF8_HOYSD</name>
<keyword evidence="3" id="KW-1185">Reference proteome</keyword>